<dbReference type="SUPFAM" id="SSF53474">
    <property type="entry name" value="alpha/beta-Hydrolases"/>
    <property type="match status" value="1"/>
</dbReference>
<evidence type="ECO:0000256" key="3">
    <source>
        <dbReference type="RuleBase" id="RU361235"/>
    </source>
</evidence>
<dbReference type="EC" id="3.1.1.-" evidence="3"/>
<comment type="similarity">
    <text evidence="1 3">Belongs to the type-B carboxylesterase/lipase family.</text>
</comment>
<name>A0ABW9ADU5_9BURK</name>
<reference evidence="5 6" key="1">
    <citation type="journal article" date="2024" name="Chem. Sci.">
        <title>Discovery of megapolipeptins by genome mining of a Burkholderiales bacteria collection.</title>
        <authorList>
            <person name="Paulo B.S."/>
            <person name="Recchia M.J.J."/>
            <person name="Lee S."/>
            <person name="Fergusson C.H."/>
            <person name="Romanowski S.B."/>
            <person name="Hernandez A."/>
            <person name="Krull N."/>
            <person name="Liu D.Y."/>
            <person name="Cavanagh H."/>
            <person name="Bos A."/>
            <person name="Gray C.A."/>
            <person name="Murphy B.T."/>
            <person name="Linington R.G."/>
            <person name="Eustaquio A.S."/>
        </authorList>
    </citation>
    <scope>NUCLEOTIDE SEQUENCE [LARGE SCALE GENOMIC DNA]</scope>
    <source>
        <strain evidence="5 6">RL21-008-BIB-A</strain>
    </source>
</reference>
<dbReference type="PANTHER" id="PTHR11559">
    <property type="entry name" value="CARBOXYLESTERASE"/>
    <property type="match status" value="1"/>
</dbReference>
<dbReference type="InterPro" id="IPR019819">
    <property type="entry name" value="Carboxylesterase_B_CS"/>
</dbReference>
<sequence length="555" mass="59057">MKLNRRSFLLHGAQAGAALSALPLSALAADTGKAAPLQQRRAVTIAAPSGAVRGAAEQGVLSFKGIPFAQPPVGALRFMPPQALPVASGVRNAFAFGPAPMQPDRVQAGSGRHFIGDAALSEDCLYLNVWAPETPGPHPVFVWVYGGSNIYGATSQPIYDGASFARNGVVCVTIGYRLGAFGFLELGEVLGEKYKGSGNNALRDQTMGLQWVHDNIAAFGGDPARVTLAGESAGGKNVSALLAAPAAAGLFNQSIIQSGGGLTTHTLAGAGEVARLLLETLQAGQPGVSAADLLLGVNADTLLKAQTATVARYPHNFAYRSVVDGVFLPRSPQEMVAQGASRDVRLLIGSNHDEALLFFPPALVAGYRKDPAAEAANNAAITSREMAQLDVPAITVAAERYRKAFPQQSGFERRVRLLTAEEYWIPTVRMADAHAQAGGVTYMYRFDETAKQGPFSGYAVHAGELPFTWRNFSEPFLEMLYGKAPPVPPLADLMHATWIEFIRSGRPRHRQLPAWPQYRVSAQTGGRATMLLNSSGSRMQDDPAGAERALWQDLM</sequence>
<dbReference type="Pfam" id="PF00135">
    <property type="entry name" value="COesterase"/>
    <property type="match status" value="1"/>
</dbReference>
<gene>
    <name evidence="5" type="ORF">PQR62_22590</name>
</gene>
<dbReference type="InterPro" id="IPR050309">
    <property type="entry name" value="Type-B_Carboxylest/Lipase"/>
</dbReference>
<dbReference type="PROSITE" id="PS51318">
    <property type="entry name" value="TAT"/>
    <property type="match status" value="1"/>
</dbReference>
<proteinExistence type="inferred from homology"/>
<dbReference type="InterPro" id="IPR029058">
    <property type="entry name" value="AB_hydrolase_fold"/>
</dbReference>
<keyword evidence="6" id="KW-1185">Reference proteome</keyword>
<accession>A0ABW9ADU5</accession>
<comment type="caution">
    <text evidence="5">The sequence shown here is derived from an EMBL/GenBank/DDBJ whole genome shotgun (WGS) entry which is preliminary data.</text>
</comment>
<evidence type="ECO:0000256" key="2">
    <source>
        <dbReference type="ARBA" id="ARBA00022801"/>
    </source>
</evidence>
<organism evidence="5 6">
    <name type="scientific">Herbaspirillum lusitanum</name>
    <dbReference type="NCBI Taxonomy" id="213312"/>
    <lineage>
        <taxon>Bacteria</taxon>
        <taxon>Pseudomonadati</taxon>
        <taxon>Pseudomonadota</taxon>
        <taxon>Betaproteobacteria</taxon>
        <taxon>Burkholderiales</taxon>
        <taxon>Oxalobacteraceae</taxon>
        <taxon>Herbaspirillum</taxon>
    </lineage>
</organism>
<dbReference type="EMBL" id="JAQQFM010000012">
    <property type="protein sequence ID" value="MFL9927078.1"/>
    <property type="molecule type" value="Genomic_DNA"/>
</dbReference>
<keyword evidence="3" id="KW-0732">Signal</keyword>
<dbReference type="InterPro" id="IPR019826">
    <property type="entry name" value="Carboxylesterase_B_AS"/>
</dbReference>
<evidence type="ECO:0000313" key="6">
    <source>
        <dbReference type="Proteomes" id="UP001629246"/>
    </source>
</evidence>
<evidence type="ECO:0000313" key="5">
    <source>
        <dbReference type="EMBL" id="MFL9927078.1"/>
    </source>
</evidence>
<dbReference type="Proteomes" id="UP001629246">
    <property type="component" value="Unassembled WGS sequence"/>
</dbReference>
<dbReference type="InterPro" id="IPR002018">
    <property type="entry name" value="CarbesteraseB"/>
</dbReference>
<evidence type="ECO:0000256" key="1">
    <source>
        <dbReference type="ARBA" id="ARBA00005964"/>
    </source>
</evidence>
<protein>
    <recommendedName>
        <fullName evidence="3">Carboxylic ester hydrolase</fullName>
        <ecNumber evidence="3">3.1.1.-</ecNumber>
    </recommendedName>
</protein>
<keyword evidence="2 3" id="KW-0378">Hydrolase</keyword>
<dbReference type="Gene3D" id="3.40.50.1820">
    <property type="entry name" value="alpha/beta hydrolase"/>
    <property type="match status" value="1"/>
</dbReference>
<dbReference type="PROSITE" id="PS00122">
    <property type="entry name" value="CARBOXYLESTERASE_B_1"/>
    <property type="match status" value="1"/>
</dbReference>
<feature type="domain" description="Carboxylesterase type B" evidence="4">
    <location>
        <begin position="44"/>
        <end position="540"/>
    </location>
</feature>
<feature type="signal peptide" evidence="3">
    <location>
        <begin position="1"/>
        <end position="28"/>
    </location>
</feature>
<dbReference type="PROSITE" id="PS00941">
    <property type="entry name" value="CARBOXYLESTERASE_B_2"/>
    <property type="match status" value="1"/>
</dbReference>
<dbReference type="InterPro" id="IPR006311">
    <property type="entry name" value="TAT_signal"/>
</dbReference>
<evidence type="ECO:0000259" key="4">
    <source>
        <dbReference type="Pfam" id="PF00135"/>
    </source>
</evidence>
<dbReference type="RefSeq" id="WP_408160305.1">
    <property type="nucleotide sequence ID" value="NZ_JAQQFM010000012.1"/>
</dbReference>
<feature type="chain" id="PRO_5045010289" description="Carboxylic ester hydrolase" evidence="3">
    <location>
        <begin position="29"/>
        <end position="555"/>
    </location>
</feature>